<dbReference type="Gene3D" id="1.10.510.10">
    <property type="entry name" value="Transferase(Phosphotransferase) domain 1"/>
    <property type="match status" value="1"/>
</dbReference>
<evidence type="ECO:0000313" key="3">
    <source>
        <dbReference type="Proteomes" id="UP001140502"/>
    </source>
</evidence>
<dbReference type="PANTHER" id="PTHR37542:SF3">
    <property type="entry name" value="PRION-INHIBITION AND PROPAGATION HELO DOMAIN-CONTAINING PROTEIN"/>
    <property type="match status" value="1"/>
</dbReference>
<accession>A0A9W8W6G4</accession>
<dbReference type="InterPro" id="IPR011009">
    <property type="entry name" value="Kinase-like_dom_sf"/>
</dbReference>
<sequence length="608" mass="68553">MEPVGFAVGVAGLVGTVTACRDLWDRVSTGLQVSGDLDDFILELQMEKARFILWCHLTGLLAVADKTQASTGRPLPKQAPTDIGQLLSNEPLGKMVQKTVEEAMEAIKKHLGAAENLLKSYNAYGAPKEPNKLRKKNPNISLEPVIYASQSIDLSHRKHRKHGVSDVLKWGASGQDESEKIISKLKGCTSWLLDLLHLLDPLKASRLLRLQELVVAGTPLSAAIVQLAASGALGQQLLQGQQALLPLSLISERGKEIIELEAVEDSQQPRSLGETSILTADTCLELEESEFHLPWDAGKPPMEHEFTSYRGDPAMVEWRYYSKRLSPEGRDLLHHRIELLTLQLRQTLKVPGFRIPPCLGFFHSASSERYGIVFKTRGNSPPRSLYDYLAQDRKHQRSRTYDARIHLAHQLVMSVFRFFTVRWLHKNIRSSSVLFMDPDPAPLELPDAYLCGFGFARKEAPASTTELNPSRWQPIQQTLQWRLYCHPERYEALVSEDSQAPLTTIVSHMRYDSYGLGIILLEIAMWWPIDKFKGAENPKKLLESLATEMIDAVRCNMGDSYSKIVRRLLEGDFGVDVTEEESQETRRQEFLAAFETTIVFEMEKLAKK</sequence>
<dbReference type="PROSITE" id="PS50011">
    <property type="entry name" value="PROTEIN_KINASE_DOM"/>
    <property type="match status" value="1"/>
</dbReference>
<dbReference type="Pfam" id="PF24476">
    <property type="entry name" value="DUF7580"/>
    <property type="match status" value="1"/>
</dbReference>
<name>A0A9W8W6G4_9HYPO</name>
<gene>
    <name evidence="2" type="ORF">N0V84_009349</name>
</gene>
<dbReference type="InterPro" id="IPR038305">
    <property type="entry name" value="HeLo_sf"/>
</dbReference>
<proteinExistence type="predicted"/>
<dbReference type="InterPro" id="IPR029498">
    <property type="entry name" value="HeLo_dom"/>
</dbReference>
<dbReference type="Proteomes" id="UP001140502">
    <property type="component" value="Unassembled WGS sequence"/>
</dbReference>
<comment type="caution">
    <text evidence="2">The sequence shown here is derived from an EMBL/GenBank/DDBJ whole genome shotgun (WGS) entry which is preliminary data.</text>
</comment>
<dbReference type="GO" id="GO:0005524">
    <property type="term" value="F:ATP binding"/>
    <property type="evidence" value="ECO:0007669"/>
    <property type="project" value="InterPro"/>
</dbReference>
<dbReference type="EMBL" id="JAPEUR010000254">
    <property type="protein sequence ID" value="KAJ4313592.1"/>
    <property type="molecule type" value="Genomic_DNA"/>
</dbReference>
<evidence type="ECO:0000259" key="1">
    <source>
        <dbReference type="PROSITE" id="PS50011"/>
    </source>
</evidence>
<dbReference type="InterPro" id="IPR056002">
    <property type="entry name" value="DUF7580"/>
</dbReference>
<feature type="domain" description="Protein kinase" evidence="1">
    <location>
        <begin position="222"/>
        <end position="591"/>
    </location>
</feature>
<dbReference type="PANTHER" id="PTHR37542">
    <property type="entry name" value="HELO DOMAIN-CONTAINING PROTEIN-RELATED"/>
    <property type="match status" value="1"/>
</dbReference>
<organism evidence="2 3">
    <name type="scientific">Fusarium piperis</name>
    <dbReference type="NCBI Taxonomy" id="1435070"/>
    <lineage>
        <taxon>Eukaryota</taxon>
        <taxon>Fungi</taxon>
        <taxon>Dikarya</taxon>
        <taxon>Ascomycota</taxon>
        <taxon>Pezizomycotina</taxon>
        <taxon>Sordariomycetes</taxon>
        <taxon>Hypocreomycetidae</taxon>
        <taxon>Hypocreales</taxon>
        <taxon>Nectriaceae</taxon>
        <taxon>Fusarium</taxon>
        <taxon>Fusarium solani species complex</taxon>
    </lineage>
</organism>
<dbReference type="AlphaFoldDB" id="A0A9W8W6G4"/>
<dbReference type="InterPro" id="IPR000719">
    <property type="entry name" value="Prot_kinase_dom"/>
</dbReference>
<dbReference type="Pfam" id="PF14479">
    <property type="entry name" value="HeLo"/>
    <property type="match status" value="1"/>
</dbReference>
<reference evidence="2" key="1">
    <citation type="submission" date="2022-10" db="EMBL/GenBank/DDBJ databases">
        <title>Tapping the CABI collections for fungal endophytes: first genome assemblies for Collariella, Neodidymelliopsis, Ascochyta clinopodiicola, Didymella pomorum, Didymosphaeria variabile, Neocosmospora piperis and Neocucurbitaria cava.</title>
        <authorList>
            <person name="Hill R."/>
        </authorList>
    </citation>
    <scope>NUCLEOTIDE SEQUENCE</scope>
    <source>
        <strain evidence="2">IMI 366586</strain>
    </source>
</reference>
<evidence type="ECO:0000313" key="2">
    <source>
        <dbReference type="EMBL" id="KAJ4313592.1"/>
    </source>
</evidence>
<keyword evidence="3" id="KW-1185">Reference proteome</keyword>
<protein>
    <recommendedName>
        <fullName evidence="1">Protein kinase domain-containing protein</fullName>
    </recommendedName>
</protein>
<dbReference type="GO" id="GO:0004672">
    <property type="term" value="F:protein kinase activity"/>
    <property type="evidence" value="ECO:0007669"/>
    <property type="project" value="InterPro"/>
</dbReference>
<dbReference type="OrthoDB" id="4062651at2759"/>
<dbReference type="Gene3D" id="1.20.120.1020">
    <property type="entry name" value="Prion-inhibition and propagation, HeLo domain"/>
    <property type="match status" value="1"/>
</dbReference>
<dbReference type="SUPFAM" id="SSF56112">
    <property type="entry name" value="Protein kinase-like (PK-like)"/>
    <property type="match status" value="1"/>
</dbReference>